<dbReference type="PROSITE" id="PS50850">
    <property type="entry name" value="MFS"/>
    <property type="match status" value="1"/>
</dbReference>
<feature type="transmembrane region" description="Helical" evidence="7">
    <location>
        <begin position="167"/>
        <end position="185"/>
    </location>
</feature>
<name>A0ABP4RZZ8_9ACTN</name>
<evidence type="ECO:0000256" key="4">
    <source>
        <dbReference type="ARBA" id="ARBA00022692"/>
    </source>
</evidence>
<evidence type="ECO:0000256" key="2">
    <source>
        <dbReference type="ARBA" id="ARBA00022448"/>
    </source>
</evidence>
<keyword evidence="6 7" id="KW-0472">Membrane</keyword>
<feature type="transmembrane region" description="Helical" evidence="7">
    <location>
        <begin position="47"/>
        <end position="65"/>
    </location>
</feature>
<organism evidence="9 10">
    <name type="scientific">Fodinicola feengrottensis</name>
    <dbReference type="NCBI Taxonomy" id="435914"/>
    <lineage>
        <taxon>Bacteria</taxon>
        <taxon>Bacillati</taxon>
        <taxon>Actinomycetota</taxon>
        <taxon>Actinomycetes</taxon>
        <taxon>Mycobacteriales</taxon>
        <taxon>Fodinicola</taxon>
    </lineage>
</organism>
<feature type="domain" description="Major facilitator superfamily (MFS) profile" evidence="8">
    <location>
        <begin position="11"/>
        <end position="456"/>
    </location>
</feature>
<evidence type="ECO:0000256" key="5">
    <source>
        <dbReference type="ARBA" id="ARBA00022989"/>
    </source>
</evidence>
<feature type="transmembrane region" description="Helical" evidence="7">
    <location>
        <begin position="106"/>
        <end position="124"/>
    </location>
</feature>
<accession>A0ABP4RZZ8</accession>
<feature type="transmembrane region" description="Helical" evidence="7">
    <location>
        <begin position="300"/>
        <end position="317"/>
    </location>
</feature>
<dbReference type="InterPro" id="IPR020846">
    <property type="entry name" value="MFS_dom"/>
</dbReference>
<reference evidence="10" key="1">
    <citation type="journal article" date="2019" name="Int. J. Syst. Evol. Microbiol.">
        <title>The Global Catalogue of Microorganisms (GCM) 10K type strain sequencing project: providing services to taxonomists for standard genome sequencing and annotation.</title>
        <authorList>
            <consortium name="The Broad Institute Genomics Platform"/>
            <consortium name="The Broad Institute Genome Sequencing Center for Infectious Disease"/>
            <person name="Wu L."/>
            <person name="Ma J."/>
        </authorList>
    </citation>
    <scope>NUCLEOTIDE SEQUENCE [LARGE SCALE GENOMIC DNA]</scope>
    <source>
        <strain evidence="10">JCM 14718</strain>
    </source>
</reference>
<keyword evidence="3" id="KW-1003">Cell membrane</keyword>
<dbReference type="SUPFAM" id="SSF103473">
    <property type="entry name" value="MFS general substrate transporter"/>
    <property type="match status" value="1"/>
</dbReference>
<dbReference type="InterPro" id="IPR011701">
    <property type="entry name" value="MFS"/>
</dbReference>
<keyword evidence="10" id="KW-1185">Reference proteome</keyword>
<evidence type="ECO:0000256" key="7">
    <source>
        <dbReference type="SAM" id="Phobius"/>
    </source>
</evidence>
<keyword evidence="2" id="KW-0813">Transport</keyword>
<feature type="transmembrane region" description="Helical" evidence="7">
    <location>
        <begin position="197"/>
        <end position="215"/>
    </location>
</feature>
<dbReference type="Proteomes" id="UP001500618">
    <property type="component" value="Unassembled WGS sequence"/>
</dbReference>
<feature type="transmembrane region" description="Helical" evidence="7">
    <location>
        <begin position="267"/>
        <end position="288"/>
    </location>
</feature>
<dbReference type="Gene3D" id="1.20.1250.20">
    <property type="entry name" value="MFS general substrate transporter like domains"/>
    <property type="match status" value="1"/>
</dbReference>
<feature type="transmembrane region" description="Helical" evidence="7">
    <location>
        <begin position="401"/>
        <end position="418"/>
    </location>
</feature>
<proteinExistence type="predicted"/>
<protein>
    <submittedName>
        <fullName evidence="9">MFS transporter</fullName>
    </submittedName>
</protein>
<keyword evidence="5 7" id="KW-1133">Transmembrane helix</keyword>
<dbReference type="PANTHER" id="PTHR42718:SF46">
    <property type="entry name" value="BLR6921 PROTEIN"/>
    <property type="match status" value="1"/>
</dbReference>
<comment type="caution">
    <text evidence="9">The sequence shown here is derived from an EMBL/GenBank/DDBJ whole genome shotgun (WGS) entry which is preliminary data.</text>
</comment>
<feature type="transmembrane region" description="Helical" evidence="7">
    <location>
        <begin position="77"/>
        <end position="100"/>
    </location>
</feature>
<evidence type="ECO:0000256" key="1">
    <source>
        <dbReference type="ARBA" id="ARBA00004651"/>
    </source>
</evidence>
<evidence type="ECO:0000256" key="3">
    <source>
        <dbReference type="ARBA" id="ARBA00022475"/>
    </source>
</evidence>
<dbReference type="PANTHER" id="PTHR42718">
    <property type="entry name" value="MAJOR FACILITATOR SUPERFAMILY MULTIDRUG TRANSPORTER MFSC"/>
    <property type="match status" value="1"/>
</dbReference>
<keyword evidence="4 7" id="KW-0812">Transmembrane</keyword>
<feature type="transmembrane region" description="Helical" evidence="7">
    <location>
        <begin position="227"/>
        <end position="246"/>
    </location>
</feature>
<dbReference type="Gene3D" id="1.20.1720.10">
    <property type="entry name" value="Multidrug resistance protein D"/>
    <property type="match status" value="1"/>
</dbReference>
<dbReference type="CDD" id="cd17321">
    <property type="entry name" value="MFS_MMR_MDR_like"/>
    <property type="match status" value="1"/>
</dbReference>
<sequence length="461" mass="47588">MVRENAAKRLALIVIVACQVTLVVDSTIVNVALPSIQRGLGFSAADLSWVANAYTLAFGGLMLLGGRAGDILGHRRVFLTGVMLFSLASVAGGCALTPSWLLAARAVQGVGAALAGPGALALINTTFDEGPQRSRAIAIFASTNSVAMVFGLVLGGVLAAWTWRATLFVTVPVGIAIVILTPLCIGESSRRRARFDFAGALTVTTGMTLLVYGFIRAAENGWTEPLTVAILAVAAVLLATFVAVESRASQPIVPLWLFRDRERSGAYAMRALVFASNGGALFFLTIYLQTVLGYTPLQSGLAVLPSTVPYLVASRAVPRLLRRTGPKPVMVAGAVLMLAGMAWLTQVSATSTFLSVVLGPFLLFGVGTGFISVAAMVLGMTGIPDGEFGVASGVLQATPPIGNTLGVAIFVTVLASLSPPAPKVVGIAGGYTAGLVFGIGMIAIALLAFRGSRRKTLAPVS</sequence>
<feature type="transmembrane region" description="Helical" evidence="7">
    <location>
        <begin position="424"/>
        <end position="449"/>
    </location>
</feature>
<comment type="subcellular location">
    <subcellularLocation>
        <location evidence="1">Cell membrane</location>
        <topology evidence="1">Multi-pass membrane protein</topology>
    </subcellularLocation>
</comment>
<dbReference type="EMBL" id="BAAANY010000003">
    <property type="protein sequence ID" value="GAA1663287.1"/>
    <property type="molecule type" value="Genomic_DNA"/>
</dbReference>
<evidence type="ECO:0000256" key="6">
    <source>
        <dbReference type="ARBA" id="ARBA00023136"/>
    </source>
</evidence>
<evidence type="ECO:0000313" key="9">
    <source>
        <dbReference type="EMBL" id="GAA1663287.1"/>
    </source>
</evidence>
<gene>
    <name evidence="9" type="ORF">GCM10009765_10950</name>
</gene>
<feature type="transmembrane region" description="Helical" evidence="7">
    <location>
        <begin position="361"/>
        <end position="380"/>
    </location>
</feature>
<evidence type="ECO:0000259" key="8">
    <source>
        <dbReference type="PROSITE" id="PS50850"/>
    </source>
</evidence>
<feature type="transmembrane region" description="Helical" evidence="7">
    <location>
        <begin position="329"/>
        <end position="349"/>
    </location>
</feature>
<dbReference type="InterPro" id="IPR036259">
    <property type="entry name" value="MFS_trans_sf"/>
</dbReference>
<evidence type="ECO:0000313" key="10">
    <source>
        <dbReference type="Proteomes" id="UP001500618"/>
    </source>
</evidence>
<feature type="transmembrane region" description="Helical" evidence="7">
    <location>
        <begin position="136"/>
        <end position="161"/>
    </location>
</feature>
<dbReference type="Pfam" id="PF07690">
    <property type="entry name" value="MFS_1"/>
    <property type="match status" value="1"/>
</dbReference>